<evidence type="ECO:0000256" key="4">
    <source>
        <dbReference type="ARBA" id="ARBA00016014"/>
    </source>
</evidence>
<gene>
    <name evidence="8 11" type="primary">fmt</name>
    <name evidence="11" type="ordered locus">DhcVS_1524</name>
</gene>
<dbReference type="NCBIfam" id="TIGR00460">
    <property type="entry name" value="fmt"/>
    <property type="match status" value="1"/>
</dbReference>
<organism evidence="11 12">
    <name type="scientific">Dehalococcoides mccartyi (strain VS)</name>
    <dbReference type="NCBI Taxonomy" id="311424"/>
    <lineage>
        <taxon>Bacteria</taxon>
        <taxon>Bacillati</taxon>
        <taxon>Chloroflexota</taxon>
        <taxon>Dehalococcoidia</taxon>
        <taxon>Dehalococcoidales</taxon>
        <taxon>Dehalococcoidaceae</taxon>
        <taxon>Dehalococcoides</taxon>
    </lineage>
</organism>
<comment type="similarity">
    <text evidence="2 8">Belongs to the Fmt family.</text>
</comment>
<dbReference type="CDD" id="cd08704">
    <property type="entry name" value="Met_tRNA_FMT_C"/>
    <property type="match status" value="1"/>
</dbReference>
<evidence type="ECO:0000259" key="9">
    <source>
        <dbReference type="Pfam" id="PF00551"/>
    </source>
</evidence>
<accession>D2BJW9</accession>
<evidence type="ECO:0000313" key="12">
    <source>
        <dbReference type="Proteomes" id="UP000002506"/>
    </source>
</evidence>
<dbReference type="PANTHER" id="PTHR11138:SF5">
    <property type="entry name" value="METHIONYL-TRNA FORMYLTRANSFERASE, MITOCHONDRIAL"/>
    <property type="match status" value="1"/>
</dbReference>
<dbReference type="SUPFAM" id="SSF53328">
    <property type="entry name" value="Formyltransferase"/>
    <property type="match status" value="1"/>
</dbReference>
<protein>
    <recommendedName>
        <fullName evidence="4 8">Methionyl-tRNA formyltransferase</fullName>
        <ecNumber evidence="3 8">2.1.2.9</ecNumber>
    </recommendedName>
</protein>
<dbReference type="InterPro" id="IPR036477">
    <property type="entry name" value="Formyl_transf_N_sf"/>
</dbReference>
<dbReference type="InterPro" id="IPR005794">
    <property type="entry name" value="Fmt"/>
</dbReference>
<sequence length="320" mass="34777">MRRCYNGVMNELRIVFMGSPEFALTPLKMLLAEGYDICGVYTQPDRPAGRGRELCPPPVKALALEHGLAVYQPQSLKKPEEQAVLSGLKPDVIAVAAYGLILPQAVLDIPIYGVLNIHPSLLPRYRGATPVAATLLGGDEWAGVSLMKLEAGLDTGPVYSRAAIPVRPEDTTPLLADKLAFIGGCLLLELLSRIPSLPQPELQDNAKATYFGMVTKDMGQVNWQTPAAEIERRVRAFSPWPGVFTLYNQKTLKILEASPQKLGLGLQPSQVRVYEGDRIMVGSASGELEIIRLQLEGKAACSAADFLRGQRHFDGAYLGV</sequence>
<dbReference type="GO" id="GO:0005829">
    <property type="term" value="C:cytosol"/>
    <property type="evidence" value="ECO:0007669"/>
    <property type="project" value="TreeGrafter"/>
</dbReference>
<dbReference type="InterPro" id="IPR002376">
    <property type="entry name" value="Formyl_transf_N"/>
</dbReference>
<dbReference type="InterPro" id="IPR041711">
    <property type="entry name" value="Met-tRNA-FMT_N"/>
</dbReference>
<dbReference type="Pfam" id="PF00551">
    <property type="entry name" value="Formyl_trans_N"/>
    <property type="match status" value="1"/>
</dbReference>
<dbReference type="EC" id="2.1.2.9" evidence="3 8"/>
<evidence type="ECO:0000256" key="2">
    <source>
        <dbReference type="ARBA" id="ARBA00010699"/>
    </source>
</evidence>
<dbReference type="eggNOG" id="COG0223">
    <property type="taxonomic scope" value="Bacteria"/>
</dbReference>
<dbReference type="HAMAP" id="MF_00182">
    <property type="entry name" value="Formyl_trans"/>
    <property type="match status" value="1"/>
</dbReference>
<dbReference type="EMBL" id="CP001827">
    <property type="protein sequence ID" value="ACZ62619.1"/>
    <property type="molecule type" value="Genomic_DNA"/>
</dbReference>
<evidence type="ECO:0000259" key="10">
    <source>
        <dbReference type="Pfam" id="PF02911"/>
    </source>
</evidence>
<proteinExistence type="inferred from homology"/>
<dbReference type="CDD" id="cd08646">
    <property type="entry name" value="FMT_core_Met-tRNA-FMT_N"/>
    <property type="match status" value="1"/>
</dbReference>
<evidence type="ECO:0000256" key="5">
    <source>
        <dbReference type="ARBA" id="ARBA00022679"/>
    </source>
</evidence>
<reference evidence="11 12" key="1">
    <citation type="journal article" date="2009" name="PLoS Genet.">
        <title>Localized plasticity in the streamlined genomes of vinyl chloride respiring Dehalococcoides.</title>
        <authorList>
            <person name="McMurdie P.J."/>
            <person name="Behrens S.F."/>
            <person name="Muller J.A."/>
            <person name="Goke J."/>
            <person name="Ritalahti K.M."/>
            <person name="Wagner R."/>
            <person name="Goltsman E."/>
            <person name="Lapidus A."/>
            <person name="Holmes S."/>
            <person name="Loffler F.E."/>
            <person name="Spormann A.M."/>
        </authorList>
    </citation>
    <scope>NUCLEOTIDE SEQUENCE [LARGE SCALE GENOMIC DNA]</scope>
    <source>
        <strain evidence="11 12">VS</strain>
    </source>
</reference>
<dbReference type="InterPro" id="IPR037022">
    <property type="entry name" value="Formyl_trans_C_sf"/>
</dbReference>
<keyword evidence="5 8" id="KW-0808">Transferase</keyword>
<dbReference type="SUPFAM" id="SSF50486">
    <property type="entry name" value="FMT C-terminal domain-like"/>
    <property type="match status" value="1"/>
</dbReference>
<dbReference type="Proteomes" id="UP000002506">
    <property type="component" value="Chromosome"/>
</dbReference>
<feature type="domain" description="Formyl transferase C-terminal" evidence="10">
    <location>
        <begin position="214"/>
        <end position="311"/>
    </location>
</feature>
<dbReference type="InterPro" id="IPR011034">
    <property type="entry name" value="Formyl_transferase-like_C_sf"/>
</dbReference>
<evidence type="ECO:0000256" key="6">
    <source>
        <dbReference type="ARBA" id="ARBA00022917"/>
    </source>
</evidence>
<keyword evidence="6 8" id="KW-0648">Protein biosynthesis</keyword>
<dbReference type="Gene3D" id="3.10.25.10">
    <property type="entry name" value="Formyl transferase, C-terminal domain"/>
    <property type="match status" value="1"/>
</dbReference>
<dbReference type="HOGENOM" id="CLU_033347_2_0_0"/>
<dbReference type="InterPro" id="IPR044135">
    <property type="entry name" value="Met-tRNA-FMT_C"/>
</dbReference>
<dbReference type="Gene3D" id="3.40.50.170">
    <property type="entry name" value="Formyl transferase, N-terminal domain"/>
    <property type="match status" value="1"/>
</dbReference>
<evidence type="ECO:0000256" key="8">
    <source>
        <dbReference type="HAMAP-Rule" id="MF_00182"/>
    </source>
</evidence>
<comment type="catalytic activity">
    <reaction evidence="7 8">
        <text>L-methionyl-tRNA(fMet) + (6R)-10-formyltetrahydrofolate = N-formyl-L-methionyl-tRNA(fMet) + (6S)-5,6,7,8-tetrahydrofolate + H(+)</text>
        <dbReference type="Rhea" id="RHEA:24380"/>
        <dbReference type="Rhea" id="RHEA-COMP:9952"/>
        <dbReference type="Rhea" id="RHEA-COMP:9953"/>
        <dbReference type="ChEBI" id="CHEBI:15378"/>
        <dbReference type="ChEBI" id="CHEBI:57453"/>
        <dbReference type="ChEBI" id="CHEBI:78530"/>
        <dbReference type="ChEBI" id="CHEBI:78844"/>
        <dbReference type="ChEBI" id="CHEBI:195366"/>
        <dbReference type="EC" id="2.1.2.9"/>
    </reaction>
</comment>
<evidence type="ECO:0000256" key="3">
    <source>
        <dbReference type="ARBA" id="ARBA00012261"/>
    </source>
</evidence>
<dbReference type="PANTHER" id="PTHR11138">
    <property type="entry name" value="METHIONYL-TRNA FORMYLTRANSFERASE"/>
    <property type="match status" value="1"/>
</dbReference>
<dbReference type="GO" id="GO:0004479">
    <property type="term" value="F:methionyl-tRNA formyltransferase activity"/>
    <property type="evidence" value="ECO:0007669"/>
    <property type="project" value="UniProtKB-UniRule"/>
</dbReference>
<evidence type="ECO:0000313" key="11">
    <source>
        <dbReference type="EMBL" id="ACZ62619.1"/>
    </source>
</evidence>
<feature type="binding site" evidence="8">
    <location>
        <begin position="120"/>
        <end position="123"/>
    </location>
    <ligand>
        <name>(6S)-5,6,7,8-tetrahydrofolate</name>
        <dbReference type="ChEBI" id="CHEBI:57453"/>
    </ligand>
</feature>
<comment type="function">
    <text evidence="1 8">Attaches a formyl group to the free amino group of methionyl-tRNA(fMet). The formyl group appears to play a dual role in the initiator identity of N-formylmethionyl-tRNA by promoting its recognition by IF2 and preventing the misappropriation of this tRNA by the elongation apparatus.</text>
</comment>
<dbReference type="Pfam" id="PF02911">
    <property type="entry name" value="Formyl_trans_C"/>
    <property type="match status" value="1"/>
</dbReference>
<dbReference type="InterPro" id="IPR005793">
    <property type="entry name" value="Formyl_trans_C"/>
</dbReference>
<dbReference type="AlphaFoldDB" id="D2BJW9"/>
<feature type="domain" description="Formyl transferase N-terminal" evidence="9">
    <location>
        <begin position="13"/>
        <end position="187"/>
    </location>
</feature>
<evidence type="ECO:0000256" key="1">
    <source>
        <dbReference type="ARBA" id="ARBA00002606"/>
    </source>
</evidence>
<dbReference type="KEGG" id="dev:DhcVS_1524"/>
<name>D2BJW9_DEHMV</name>
<evidence type="ECO:0000256" key="7">
    <source>
        <dbReference type="ARBA" id="ARBA00048558"/>
    </source>
</evidence>